<comment type="caution">
    <text evidence="1">The sequence shown here is derived from an EMBL/GenBank/DDBJ whole genome shotgun (WGS) entry which is preliminary data.</text>
</comment>
<keyword evidence="2" id="KW-1185">Reference proteome</keyword>
<dbReference type="Proteomes" id="UP001163321">
    <property type="component" value="Chromosome 1"/>
</dbReference>
<evidence type="ECO:0000313" key="1">
    <source>
        <dbReference type="EMBL" id="KAI9921726.1"/>
    </source>
</evidence>
<sequence length="130" mass="15000">MQITCSDAVEQCIVSNESLAYYLVRTYKFCEAIGIDLERLRFRQHLKAEMAHYAADCWDLEIKLSSGWVECSGHADRSCYDLSVHEKKSKVEMVDTQAREAPDRRDKSKQRQMGRTFKADVAVILECSTR</sequence>
<organism evidence="1 2">
    <name type="scientific">Peronosclerospora sorghi</name>
    <dbReference type="NCBI Taxonomy" id="230839"/>
    <lineage>
        <taxon>Eukaryota</taxon>
        <taxon>Sar</taxon>
        <taxon>Stramenopiles</taxon>
        <taxon>Oomycota</taxon>
        <taxon>Peronosporomycetes</taxon>
        <taxon>Peronosporales</taxon>
        <taxon>Peronosporaceae</taxon>
        <taxon>Peronosclerospora</taxon>
    </lineage>
</organism>
<gene>
    <name evidence="1" type="ORF">PsorP6_000286</name>
</gene>
<dbReference type="EMBL" id="CM047580">
    <property type="protein sequence ID" value="KAI9921726.1"/>
    <property type="molecule type" value="Genomic_DNA"/>
</dbReference>
<reference evidence="1 2" key="1">
    <citation type="journal article" date="2022" name="bioRxiv">
        <title>The genome of the oomycete Peronosclerospora sorghi, a cosmopolitan pathogen of maize and sorghum, is inflated with dispersed pseudogenes.</title>
        <authorList>
            <person name="Fletcher K."/>
            <person name="Martin F."/>
            <person name="Isakeit T."/>
            <person name="Cavanaugh K."/>
            <person name="Magill C."/>
            <person name="Michelmore R."/>
        </authorList>
    </citation>
    <scope>NUCLEOTIDE SEQUENCE [LARGE SCALE GENOMIC DNA]</scope>
    <source>
        <strain evidence="1">P6</strain>
    </source>
</reference>
<evidence type="ECO:0000313" key="2">
    <source>
        <dbReference type="Proteomes" id="UP001163321"/>
    </source>
</evidence>
<accession>A0ACC0WVL8</accession>
<proteinExistence type="predicted"/>
<name>A0ACC0WVL8_9STRA</name>
<protein>
    <submittedName>
        <fullName evidence="1">Uncharacterized protein</fullName>
    </submittedName>
</protein>